<evidence type="ECO:0000313" key="12">
    <source>
        <dbReference type="Proteomes" id="UP000008820"/>
    </source>
</evidence>
<keyword evidence="4" id="KW-0677">Repeat</keyword>
<keyword evidence="3 9" id="KW-0732">Signal</keyword>
<reference evidence="11 12" key="1">
    <citation type="submission" date="2017-06" db="EMBL/GenBank/DDBJ databases">
        <title>Aedes aegypti genome working group (AGWG) sequencing and assembly.</title>
        <authorList>
            <consortium name="Aedes aegypti Genome Working Group (AGWG)"/>
            <person name="Matthews B.J."/>
        </authorList>
    </citation>
    <scope>NUCLEOTIDE SEQUENCE [LARGE SCALE GENOMIC DNA]</scope>
    <source>
        <strain evidence="11 12">LVP_AGWG</strain>
    </source>
</reference>
<dbReference type="InterPro" id="IPR007110">
    <property type="entry name" value="Ig-like_dom"/>
</dbReference>
<dbReference type="Proteomes" id="UP000008820">
    <property type="component" value="Chromosome 1"/>
</dbReference>
<keyword evidence="12" id="KW-1185">Reference proteome</keyword>
<dbReference type="GO" id="GO:0005886">
    <property type="term" value="C:plasma membrane"/>
    <property type="evidence" value="ECO:0007669"/>
    <property type="project" value="UniProtKB-SubCell"/>
</dbReference>
<dbReference type="PROSITE" id="PS50835">
    <property type="entry name" value="IG_LIKE"/>
    <property type="match status" value="3"/>
</dbReference>
<accession>A0A903VMX0</accession>
<keyword evidence="7" id="KW-0325">Glycoprotein</keyword>
<proteinExistence type="predicted"/>
<feature type="signal peptide" evidence="9">
    <location>
        <begin position="1"/>
        <end position="23"/>
    </location>
</feature>
<evidence type="ECO:0000256" key="1">
    <source>
        <dbReference type="ARBA" id="ARBA00004236"/>
    </source>
</evidence>
<dbReference type="OrthoDB" id="10010359at2759"/>
<reference evidence="11" key="2">
    <citation type="submission" date="2022-10" db="UniProtKB">
        <authorList>
            <consortium name="EnsemblMetazoa"/>
        </authorList>
    </citation>
    <scope>IDENTIFICATION</scope>
    <source>
        <strain evidence="11">LVP_AGWG</strain>
    </source>
</reference>
<dbReference type="PANTHER" id="PTHR12231">
    <property type="entry name" value="CTX-RELATED TYPE I TRANSMEMBRANE PROTEIN"/>
    <property type="match status" value="1"/>
</dbReference>
<evidence type="ECO:0000256" key="9">
    <source>
        <dbReference type="SAM" id="SignalP"/>
    </source>
</evidence>
<dbReference type="InterPro" id="IPR013783">
    <property type="entry name" value="Ig-like_fold"/>
</dbReference>
<evidence type="ECO:0000256" key="5">
    <source>
        <dbReference type="ARBA" id="ARBA00023136"/>
    </source>
</evidence>
<dbReference type="SMART" id="SM00409">
    <property type="entry name" value="IG"/>
    <property type="match status" value="3"/>
</dbReference>
<evidence type="ECO:0000256" key="8">
    <source>
        <dbReference type="ARBA" id="ARBA00023319"/>
    </source>
</evidence>
<evidence type="ECO:0000256" key="2">
    <source>
        <dbReference type="ARBA" id="ARBA00022475"/>
    </source>
</evidence>
<feature type="chain" id="PRO_5037317752" description="Ig-like domain-containing protein" evidence="9">
    <location>
        <begin position="24"/>
        <end position="364"/>
    </location>
</feature>
<dbReference type="FunFam" id="2.60.40.10:FF:000328">
    <property type="entry name" value="CLUMA_CG000981, isoform A"/>
    <property type="match status" value="1"/>
</dbReference>
<dbReference type="SMART" id="SM00408">
    <property type="entry name" value="IGc2"/>
    <property type="match status" value="3"/>
</dbReference>
<dbReference type="AlphaFoldDB" id="A0A903VMX0"/>
<dbReference type="Pfam" id="PF13927">
    <property type="entry name" value="Ig_3"/>
    <property type="match status" value="1"/>
</dbReference>
<evidence type="ECO:0000256" key="3">
    <source>
        <dbReference type="ARBA" id="ARBA00022729"/>
    </source>
</evidence>
<feature type="domain" description="Ig-like" evidence="10">
    <location>
        <begin position="140"/>
        <end position="226"/>
    </location>
</feature>
<keyword evidence="2" id="KW-1003">Cell membrane</keyword>
<dbReference type="InterPro" id="IPR051170">
    <property type="entry name" value="Neural/epithelial_adhesion"/>
</dbReference>
<evidence type="ECO:0000313" key="11">
    <source>
        <dbReference type="EnsemblMetazoa" id="AAEL024958-PA"/>
    </source>
</evidence>
<keyword evidence="5" id="KW-0472">Membrane</keyword>
<evidence type="ECO:0000259" key="10">
    <source>
        <dbReference type="PROSITE" id="PS50835"/>
    </source>
</evidence>
<dbReference type="PANTHER" id="PTHR12231:SF220">
    <property type="entry name" value="LACHESIN"/>
    <property type="match status" value="1"/>
</dbReference>
<dbReference type="Gene3D" id="2.60.40.10">
    <property type="entry name" value="Immunoglobulins"/>
    <property type="match status" value="3"/>
</dbReference>
<dbReference type="Pfam" id="PF07679">
    <property type="entry name" value="I-set"/>
    <property type="match status" value="2"/>
</dbReference>
<dbReference type="InterPro" id="IPR036179">
    <property type="entry name" value="Ig-like_dom_sf"/>
</dbReference>
<evidence type="ECO:0000256" key="7">
    <source>
        <dbReference type="ARBA" id="ARBA00023180"/>
    </source>
</evidence>
<name>A0A903VMX0_AEDAE</name>
<protein>
    <recommendedName>
        <fullName evidence="10">Ig-like domain-containing protein</fullName>
    </recommendedName>
</protein>
<dbReference type="CDD" id="cd00096">
    <property type="entry name" value="Ig"/>
    <property type="match status" value="1"/>
</dbReference>
<comment type="subcellular location">
    <subcellularLocation>
        <location evidence="1">Cell membrane</location>
    </subcellularLocation>
</comment>
<sequence length="364" mass="39657">MGLLRLNPLAICLILVAANLCAAQQQAPPTITSISPEQIKDIGESVTFECDIDNVGKFTVGWQKTNRERSQNVNSISLGPTLAVAEDRFKVSVEKENNTMNYTLTISDIVNTDAGLYECQIQVNSTNKVTATVELQVRHPPLLQDNLMATTVTKAEGENVKLTCSAEGYPRPTISWKREYGAILPIGGQSYTGNELSLSSLVREDRGTYFCIADNGVGKPDSRTINLEVEFAPVISVPRPKVAQATEYDIELECVVQAFPSPAVSWFKNGQQIHNGGSYGITQTGQPDDVTTSTVKIFSVESSHYGDYNCKASNKVGHAEARLNLYEQRIPNINFSGLKWSSSGRVLASHLGILTVTVLLATLL</sequence>
<dbReference type="FunFam" id="2.60.40.10:FF:000107">
    <property type="entry name" value="Myosin, light chain kinase a"/>
    <property type="match status" value="1"/>
</dbReference>
<keyword evidence="6" id="KW-1015">Disulfide bond</keyword>
<dbReference type="SUPFAM" id="SSF48726">
    <property type="entry name" value="Immunoglobulin"/>
    <property type="match status" value="3"/>
</dbReference>
<dbReference type="InterPro" id="IPR013098">
    <property type="entry name" value="Ig_I-set"/>
</dbReference>
<evidence type="ECO:0000256" key="4">
    <source>
        <dbReference type="ARBA" id="ARBA00022737"/>
    </source>
</evidence>
<dbReference type="EnsemblMetazoa" id="AAEL024958-RA">
    <property type="protein sequence ID" value="AAEL024958-PA"/>
    <property type="gene ID" value="AAEL024958"/>
</dbReference>
<dbReference type="InterPro" id="IPR003599">
    <property type="entry name" value="Ig_sub"/>
</dbReference>
<organism evidence="11 12">
    <name type="scientific">Aedes aegypti</name>
    <name type="common">Yellowfever mosquito</name>
    <name type="synonym">Culex aegypti</name>
    <dbReference type="NCBI Taxonomy" id="7159"/>
    <lineage>
        <taxon>Eukaryota</taxon>
        <taxon>Metazoa</taxon>
        <taxon>Ecdysozoa</taxon>
        <taxon>Arthropoda</taxon>
        <taxon>Hexapoda</taxon>
        <taxon>Insecta</taxon>
        <taxon>Pterygota</taxon>
        <taxon>Neoptera</taxon>
        <taxon>Endopterygota</taxon>
        <taxon>Diptera</taxon>
        <taxon>Nematocera</taxon>
        <taxon>Culicoidea</taxon>
        <taxon>Culicidae</taxon>
        <taxon>Culicinae</taxon>
        <taxon>Aedini</taxon>
        <taxon>Aedes</taxon>
        <taxon>Stegomyia</taxon>
    </lineage>
</organism>
<gene>
    <name evidence="11" type="primary">5577497</name>
</gene>
<evidence type="ECO:0000256" key="6">
    <source>
        <dbReference type="ARBA" id="ARBA00023157"/>
    </source>
</evidence>
<feature type="domain" description="Ig-like" evidence="10">
    <location>
        <begin position="29"/>
        <end position="130"/>
    </location>
</feature>
<dbReference type="InterPro" id="IPR003598">
    <property type="entry name" value="Ig_sub2"/>
</dbReference>
<keyword evidence="8" id="KW-0393">Immunoglobulin domain</keyword>
<dbReference type="GO" id="GO:0043005">
    <property type="term" value="C:neuron projection"/>
    <property type="evidence" value="ECO:0007669"/>
    <property type="project" value="TreeGrafter"/>
</dbReference>
<feature type="domain" description="Ig-like" evidence="10">
    <location>
        <begin position="233"/>
        <end position="324"/>
    </location>
</feature>